<evidence type="ECO:0000256" key="1">
    <source>
        <dbReference type="SAM" id="MobiDB-lite"/>
    </source>
</evidence>
<accession>A0ABR2KXL7</accession>
<gene>
    <name evidence="4" type="ORF">M9Y10_013683</name>
</gene>
<name>A0ABR2KXL7_9EUKA</name>
<feature type="transmembrane region" description="Helical" evidence="2">
    <location>
        <begin position="325"/>
        <end position="345"/>
    </location>
</feature>
<protein>
    <recommendedName>
        <fullName evidence="3">Guanylate cyclase domain-containing protein</fullName>
    </recommendedName>
</protein>
<feature type="transmembrane region" description="Helical" evidence="2">
    <location>
        <begin position="163"/>
        <end position="184"/>
    </location>
</feature>
<keyword evidence="2" id="KW-1133">Transmembrane helix</keyword>
<feature type="transmembrane region" description="Helical" evidence="2">
    <location>
        <begin position="890"/>
        <end position="913"/>
    </location>
</feature>
<evidence type="ECO:0000313" key="5">
    <source>
        <dbReference type="Proteomes" id="UP001470230"/>
    </source>
</evidence>
<dbReference type="InterPro" id="IPR029787">
    <property type="entry name" value="Nucleotide_cyclase"/>
</dbReference>
<feature type="transmembrane region" description="Helical" evidence="2">
    <location>
        <begin position="1165"/>
        <end position="1188"/>
    </location>
</feature>
<feature type="transmembrane region" description="Helical" evidence="2">
    <location>
        <begin position="664"/>
        <end position="684"/>
    </location>
</feature>
<dbReference type="InterPro" id="IPR035965">
    <property type="entry name" value="PAS-like_dom_sf"/>
</dbReference>
<feature type="transmembrane region" description="Helical" evidence="2">
    <location>
        <begin position="960"/>
        <end position="985"/>
    </location>
</feature>
<dbReference type="Proteomes" id="UP001470230">
    <property type="component" value="Unassembled WGS sequence"/>
</dbReference>
<feature type="compositionally biased region" description="Basic and acidic residues" evidence="1">
    <location>
        <begin position="1552"/>
        <end position="1564"/>
    </location>
</feature>
<feature type="transmembrane region" description="Helical" evidence="2">
    <location>
        <begin position="130"/>
        <end position="151"/>
    </location>
</feature>
<comment type="caution">
    <text evidence="4">The sequence shown here is derived from an EMBL/GenBank/DDBJ whole genome shotgun (WGS) entry which is preliminary data.</text>
</comment>
<feature type="transmembrane region" description="Helical" evidence="2">
    <location>
        <begin position="241"/>
        <end position="259"/>
    </location>
</feature>
<keyword evidence="2" id="KW-0472">Membrane</keyword>
<dbReference type="InterPro" id="IPR000014">
    <property type="entry name" value="PAS"/>
</dbReference>
<reference evidence="4 5" key="1">
    <citation type="submission" date="2024-04" db="EMBL/GenBank/DDBJ databases">
        <title>Tritrichomonas musculus Genome.</title>
        <authorList>
            <person name="Alves-Ferreira E."/>
            <person name="Grigg M."/>
            <person name="Lorenzi H."/>
            <person name="Galac M."/>
        </authorList>
    </citation>
    <scope>NUCLEOTIDE SEQUENCE [LARGE SCALE GENOMIC DNA]</scope>
    <source>
        <strain evidence="4 5">EAF2021</strain>
    </source>
</reference>
<feature type="transmembrane region" description="Helical" evidence="2">
    <location>
        <begin position="69"/>
        <end position="89"/>
    </location>
</feature>
<keyword evidence="5" id="KW-1185">Reference proteome</keyword>
<dbReference type="Gene3D" id="3.30.450.20">
    <property type="entry name" value="PAS domain"/>
    <property type="match status" value="1"/>
</dbReference>
<feature type="domain" description="Guanylate cyclase" evidence="3">
    <location>
        <begin position="1382"/>
        <end position="1534"/>
    </location>
</feature>
<sequence>MQQINDSENHNNNAFHNISNGITNQLITPLNPTNYQNLNAHNKNEKESRSFNFLFALCDEITKLHIRSFFFYFFQGIVVFVQLMASSWYCYLPNIWEKSSSTFSKIIVGLNVILMLDTTNDPTDHPLPALIIPFVYYLLIAVLLLTTYALFNNSGTISRKLTIFLAIVLEILFFIGFLPSFASLGTILRFVPDKDAFIILFFILYILVIAFNIIVILTLTHLVNYCSNPTISFLTTFNGRHISNLLVFSGITIILTNMATVFDDWFYVIAIIVHILLMAYQFYDLFEFPLVRLWTIPIFAAYYTATVVTDILTVISIFTDVISDLIKFIVPICVFVVSWPCYYFLFRSQITKISNLLDSNEIPDSEKVQYYQNIPCKNVRQASSYLHVGLSLLKPAVLDGSYGLIVSKRFNNYNLWILTASIASFIPCNQPQLDECIDQLKKMYSKSIVNRLQVKRLVKIQKNRALVSTGDIEDKIISMKMKTDDSINSIKQFWHQLMTKDDRVKNSSVGSIAASINSAKRSWNEMLSMYPNESQLAVGYSNFLIECLGKFEEGVFWKIKGGHLEKGFHADLDKFFQAFVVSMPKLWKEKMVDKFGNLSQGATVDVTSHTTTSTVTAQEKLEEDMEGGILDQCADEMFSWPRLRMSLTKATSHYRPRGLTFFSLLKYFSFVVWIVLLVITLVSYSSLFKRVHTSYNRINYLRDIRIGLSNMRTLIILQCLKDMPVDPERPVFYTDDVYRKYLPEKAMQEDDLEYSYINFSQSFLTWSKKTLNSMDDLYHSFSESAMNGEDMSVALSVFLNSSLIDRQLGPTRTSTSPKNAMLSILYNYDELMYKYDASDPNATMTSGDWAKAMLIHFSFSTHSTAFTEDIINQSRTESDRIKKNIKTVMIIDLVLMIVLCLPLAYIPSILIAVDEMKVFQALKSVSPDGANAASQALSKSSDQNIDYLSSQNNQSTYNTIIILAAVYSLLFIVSVILVAVAYAVLKSKAPYISDLIELLGYGAMRSSYLRETFSALSIIKSLMVYSDGSPTLPIFKIPASFAIGFVMNLANFANVYHGYFFKGRDGKDGIESISKKIGDLHNKDSCNPPLSDEIMHPLYECNSLDQLVSTLLLNTYSFLTSEDTFSSSLFVNLIHLETAELYRKVTLSDELMTGLVHDTASNAEIVAIVLIVIALVLVLVNILISVVFEKSLMKNLKTALILIRHLPPPIVVETAKIVDILLVKKTQEVEELDDPKQIVFNTTEAPIICVGDSFIIEAINKAFKKSFNFSSEQLVGKKLTSLIDQPVELEGEKTPQEQGAFRMYEKMNLMIEQEEALKCNYPVLCVCGDEEEVKTTVDVYPVFDKSSHISNFIVFIEDRKKTGKIKEKLDEVKNESSMIMNQLRPSDVANFFANKDDDFVFSTKMVTVVTVQIVQAVDMLNDNGEKLCKIFAQIERIAKDHQPFIKVQSLYDTLFFVGGIFGQDDDYSHTKIALEFAKDVKNELSNAIPANQDGAPRFKIAILTGGPVICGIEGDKYKYFEVIGNVIDDAIELQSAAPPDSIILAESTKSLMTEEKKEEDKNNNEDDQNNNSNEMVQGISVFNQNTYIL</sequence>
<feature type="transmembrane region" description="Helical" evidence="2">
    <location>
        <begin position="265"/>
        <end position="286"/>
    </location>
</feature>
<dbReference type="Pfam" id="PF25474">
    <property type="entry name" value="TPR_TmcB"/>
    <property type="match status" value="1"/>
</dbReference>
<feature type="transmembrane region" description="Helical" evidence="2">
    <location>
        <begin position="298"/>
        <end position="319"/>
    </location>
</feature>
<dbReference type="SUPFAM" id="SSF55073">
    <property type="entry name" value="Nucleotide cyclase"/>
    <property type="match status" value="1"/>
</dbReference>
<dbReference type="Gene3D" id="3.30.70.1230">
    <property type="entry name" value="Nucleotide cyclase"/>
    <property type="match status" value="1"/>
</dbReference>
<evidence type="ECO:0000313" key="4">
    <source>
        <dbReference type="EMBL" id="KAK8895798.1"/>
    </source>
</evidence>
<dbReference type="InterPro" id="IPR057352">
    <property type="entry name" value="TPR_TmcB/C"/>
</dbReference>
<dbReference type="PROSITE" id="PS50125">
    <property type="entry name" value="GUANYLATE_CYCLASE_2"/>
    <property type="match status" value="1"/>
</dbReference>
<evidence type="ECO:0000256" key="2">
    <source>
        <dbReference type="SAM" id="Phobius"/>
    </source>
</evidence>
<organism evidence="4 5">
    <name type="scientific">Tritrichomonas musculus</name>
    <dbReference type="NCBI Taxonomy" id="1915356"/>
    <lineage>
        <taxon>Eukaryota</taxon>
        <taxon>Metamonada</taxon>
        <taxon>Parabasalia</taxon>
        <taxon>Tritrichomonadida</taxon>
        <taxon>Tritrichomonadidae</taxon>
        <taxon>Tritrichomonas</taxon>
    </lineage>
</organism>
<feature type="region of interest" description="Disordered" evidence="1">
    <location>
        <begin position="1552"/>
        <end position="1576"/>
    </location>
</feature>
<dbReference type="Pfam" id="PF00211">
    <property type="entry name" value="Guanylate_cyc"/>
    <property type="match status" value="1"/>
</dbReference>
<feature type="transmembrane region" description="Helical" evidence="2">
    <location>
        <begin position="196"/>
        <end position="220"/>
    </location>
</feature>
<dbReference type="InterPro" id="IPR001054">
    <property type="entry name" value="A/G_cyclase"/>
</dbReference>
<dbReference type="Pfam" id="PF13426">
    <property type="entry name" value="PAS_9"/>
    <property type="match status" value="1"/>
</dbReference>
<keyword evidence="2" id="KW-0812">Transmembrane</keyword>
<dbReference type="EMBL" id="JAPFFF010000002">
    <property type="protein sequence ID" value="KAK8895798.1"/>
    <property type="molecule type" value="Genomic_DNA"/>
</dbReference>
<dbReference type="SUPFAM" id="SSF55785">
    <property type="entry name" value="PYP-like sensor domain (PAS domain)"/>
    <property type="match status" value="1"/>
</dbReference>
<proteinExistence type="predicted"/>
<evidence type="ECO:0000259" key="3">
    <source>
        <dbReference type="PROSITE" id="PS50125"/>
    </source>
</evidence>